<evidence type="ECO:0000313" key="8">
    <source>
        <dbReference type="EMBL" id="KAG5650435.1"/>
    </source>
</evidence>
<evidence type="ECO:0000256" key="1">
    <source>
        <dbReference type="ARBA" id="ARBA00001971"/>
    </source>
</evidence>
<evidence type="ECO:0000256" key="7">
    <source>
        <dbReference type="ARBA" id="ARBA00023033"/>
    </source>
</evidence>
<accession>A0A9P7GJH0</accession>
<dbReference type="GO" id="GO:0005506">
    <property type="term" value="F:iron ion binding"/>
    <property type="evidence" value="ECO:0007669"/>
    <property type="project" value="InterPro"/>
</dbReference>
<protein>
    <recommendedName>
        <fullName evidence="10">Cytochrome P450</fullName>
    </recommendedName>
</protein>
<dbReference type="InterPro" id="IPR050364">
    <property type="entry name" value="Cytochrome_P450_fung"/>
</dbReference>
<dbReference type="Proteomes" id="UP000717328">
    <property type="component" value="Unassembled WGS sequence"/>
</dbReference>
<reference evidence="8" key="2">
    <citation type="submission" date="2021-10" db="EMBL/GenBank/DDBJ databases">
        <title>Phylogenomics reveals ancestral predisposition of the termite-cultivated fungus Termitomyces towards a domesticated lifestyle.</title>
        <authorList>
            <person name="Auxier B."/>
            <person name="Grum-Grzhimaylo A."/>
            <person name="Cardenas M.E."/>
            <person name="Lodge J.D."/>
            <person name="Laessoe T."/>
            <person name="Pedersen O."/>
            <person name="Smith M.E."/>
            <person name="Kuyper T.W."/>
            <person name="Franco-Molano E.A."/>
            <person name="Baroni T.J."/>
            <person name="Aanen D.K."/>
        </authorList>
    </citation>
    <scope>NUCLEOTIDE SEQUENCE</scope>
    <source>
        <strain evidence="8">D49</strain>
    </source>
</reference>
<dbReference type="GO" id="GO:0004497">
    <property type="term" value="F:monooxygenase activity"/>
    <property type="evidence" value="ECO:0007669"/>
    <property type="project" value="UniProtKB-KW"/>
</dbReference>
<keyword evidence="7" id="KW-0503">Monooxygenase</keyword>
<keyword evidence="3" id="KW-0349">Heme</keyword>
<dbReference type="Gene3D" id="1.10.630.10">
    <property type="entry name" value="Cytochrome P450"/>
    <property type="match status" value="1"/>
</dbReference>
<evidence type="ECO:0000256" key="4">
    <source>
        <dbReference type="ARBA" id="ARBA00022723"/>
    </source>
</evidence>
<evidence type="ECO:0000256" key="3">
    <source>
        <dbReference type="ARBA" id="ARBA00022617"/>
    </source>
</evidence>
<dbReference type="PANTHER" id="PTHR46300">
    <property type="entry name" value="P450, PUTATIVE (EUROFUNG)-RELATED-RELATED"/>
    <property type="match status" value="1"/>
</dbReference>
<organism evidence="8 9">
    <name type="scientific">Sphagnurus paluster</name>
    <dbReference type="NCBI Taxonomy" id="117069"/>
    <lineage>
        <taxon>Eukaryota</taxon>
        <taxon>Fungi</taxon>
        <taxon>Dikarya</taxon>
        <taxon>Basidiomycota</taxon>
        <taxon>Agaricomycotina</taxon>
        <taxon>Agaricomycetes</taxon>
        <taxon>Agaricomycetidae</taxon>
        <taxon>Agaricales</taxon>
        <taxon>Tricholomatineae</taxon>
        <taxon>Lyophyllaceae</taxon>
        <taxon>Sphagnurus</taxon>
    </lineage>
</organism>
<name>A0A9P7GJH0_9AGAR</name>
<evidence type="ECO:0000256" key="6">
    <source>
        <dbReference type="ARBA" id="ARBA00023004"/>
    </source>
</evidence>
<evidence type="ECO:0000313" key="9">
    <source>
        <dbReference type="Proteomes" id="UP000717328"/>
    </source>
</evidence>
<dbReference type="AlphaFoldDB" id="A0A9P7GJH0"/>
<keyword evidence="9" id="KW-1185">Reference proteome</keyword>
<evidence type="ECO:0008006" key="10">
    <source>
        <dbReference type="Google" id="ProtNLM"/>
    </source>
</evidence>
<dbReference type="GO" id="GO:0020037">
    <property type="term" value="F:heme binding"/>
    <property type="evidence" value="ECO:0007669"/>
    <property type="project" value="InterPro"/>
</dbReference>
<dbReference type="OrthoDB" id="2789670at2759"/>
<proteinExistence type="inferred from homology"/>
<dbReference type="SUPFAM" id="SSF48264">
    <property type="entry name" value="Cytochrome P450"/>
    <property type="match status" value="1"/>
</dbReference>
<comment type="similarity">
    <text evidence="2">Belongs to the cytochrome P450 family.</text>
</comment>
<sequence>MATAFAPQLQVADVLLGVVLSSSAAYILFRQFNAASAKVYPPGPPAMPLVGNLLSFSPREPWVKLTEYKHKFGKFSISVDELMRQKFNRQYCILPRPGKSHPFYGKEWREHRKLAHIALSPTALKEYHAIQEDLSALLNQALLDNPEDFSAHIRLTNSRILITVTYGLSIENADDEYITHAEATVDAVARASMPGAFICDYLPFFKYLPSWVPFQKQAAHGRRMVEGLMSMPFEYVKQSMSNGTAPPSLVRELLLEYDGEERAIFEERLKWAAGSIYGAGSETPTESWMHQTYATALVFVMAMALNPEKQALAQAEIDRVVGTERLPVIADRPDLPYLAAVIKETMRWYPTGPLSN</sequence>
<dbReference type="GO" id="GO:0016705">
    <property type="term" value="F:oxidoreductase activity, acting on paired donors, with incorporation or reduction of molecular oxygen"/>
    <property type="evidence" value="ECO:0007669"/>
    <property type="project" value="InterPro"/>
</dbReference>
<reference evidence="8" key="1">
    <citation type="submission" date="2021-02" db="EMBL/GenBank/DDBJ databases">
        <authorList>
            <person name="Nieuwenhuis M."/>
            <person name="Van De Peppel L.J.J."/>
        </authorList>
    </citation>
    <scope>NUCLEOTIDE SEQUENCE</scope>
    <source>
        <strain evidence="8">D49</strain>
    </source>
</reference>
<evidence type="ECO:0000256" key="5">
    <source>
        <dbReference type="ARBA" id="ARBA00023002"/>
    </source>
</evidence>
<comment type="caution">
    <text evidence="8">The sequence shown here is derived from an EMBL/GenBank/DDBJ whole genome shotgun (WGS) entry which is preliminary data.</text>
</comment>
<keyword evidence="6" id="KW-0408">Iron</keyword>
<gene>
    <name evidence="8" type="ORF">H0H81_012286</name>
</gene>
<dbReference type="Pfam" id="PF00067">
    <property type="entry name" value="p450"/>
    <property type="match status" value="1"/>
</dbReference>
<evidence type="ECO:0000256" key="2">
    <source>
        <dbReference type="ARBA" id="ARBA00010617"/>
    </source>
</evidence>
<dbReference type="EMBL" id="JABCKI010000452">
    <property type="protein sequence ID" value="KAG5650435.1"/>
    <property type="molecule type" value="Genomic_DNA"/>
</dbReference>
<dbReference type="PANTHER" id="PTHR46300:SF7">
    <property type="entry name" value="P450, PUTATIVE (EUROFUNG)-RELATED"/>
    <property type="match status" value="1"/>
</dbReference>
<comment type="cofactor">
    <cofactor evidence="1">
        <name>heme</name>
        <dbReference type="ChEBI" id="CHEBI:30413"/>
    </cofactor>
</comment>
<keyword evidence="5" id="KW-0560">Oxidoreductase</keyword>
<keyword evidence="4" id="KW-0479">Metal-binding</keyword>
<dbReference type="InterPro" id="IPR036396">
    <property type="entry name" value="Cyt_P450_sf"/>
</dbReference>
<dbReference type="InterPro" id="IPR001128">
    <property type="entry name" value="Cyt_P450"/>
</dbReference>